<sequence>MKYFALLTFGLLVSISTLYAQNKENKQEGKVIKGALSLNADTAKSKDQFSNMNFLIQPQKLAVNGIPNAYRQKNDDSVILHKYLDPKASVAMPGTEILDNKQEKNQKGTILKPLIKK</sequence>
<evidence type="ECO:0000256" key="1">
    <source>
        <dbReference type="SAM" id="SignalP"/>
    </source>
</evidence>
<feature type="chain" id="PRO_5046316784" evidence="1">
    <location>
        <begin position="21"/>
        <end position="117"/>
    </location>
</feature>
<keyword evidence="3" id="KW-1185">Reference proteome</keyword>
<proteinExistence type="predicted"/>
<evidence type="ECO:0000313" key="3">
    <source>
        <dbReference type="Proteomes" id="UP001363035"/>
    </source>
</evidence>
<organism evidence="2 3">
    <name type="scientific">Sphingobacterium tenebrionis</name>
    <dbReference type="NCBI Taxonomy" id="3111775"/>
    <lineage>
        <taxon>Bacteria</taxon>
        <taxon>Pseudomonadati</taxon>
        <taxon>Bacteroidota</taxon>
        <taxon>Sphingobacteriia</taxon>
        <taxon>Sphingobacteriales</taxon>
        <taxon>Sphingobacteriaceae</taxon>
        <taxon>Sphingobacterium</taxon>
    </lineage>
</organism>
<protein>
    <submittedName>
        <fullName evidence="2">Uncharacterized protein</fullName>
    </submittedName>
</protein>
<dbReference type="RefSeq" id="WP_134776319.1">
    <property type="nucleotide sequence ID" value="NZ_JAYLLN010000002.1"/>
</dbReference>
<reference evidence="2 3" key="1">
    <citation type="submission" date="2024-01" db="EMBL/GenBank/DDBJ databases">
        <title>Sphingobacterium tenebrionis sp. nov., a novel endophyte isolated from tenebrio molitor intestines.</title>
        <authorList>
            <person name="Zhang C."/>
        </authorList>
    </citation>
    <scope>NUCLEOTIDE SEQUENCE [LARGE SCALE GENOMIC DNA]</scope>
    <source>
        <strain evidence="2 3">PU5-4</strain>
    </source>
</reference>
<dbReference type="Proteomes" id="UP001363035">
    <property type="component" value="Unassembled WGS sequence"/>
</dbReference>
<evidence type="ECO:0000313" key="2">
    <source>
        <dbReference type="EMBL" id="MEI5983518.1"/>
    </source>
</evidence>
<dbReference type="EMBL" id="JAYLLN010000002">
    <property type="protein sequence ID" value="MEI5983518.1"/>
    <property type="molecule type" value="Genomic_DNA"/>
</dbReference>
<keyword evidence="1" id="KW-0732">Signal</keyword>
<comment type="caution">
    <text evidence="2">The sequence shown here is derived from an EMBL/GenBank/DDBJ whole genome shotgun (WGS) entry which is preliminary data.</text>
</comment>
<name>A0ABU8I1I7_9SPHI</name>
<gene>
    <name evidence="2" type="ORF">VJ786_01250</name>
</gene>
<feature type="signal peptide" evidence="1">
    <location>
        <begin position="1"/>
        <end position="20"/>
    </location>
</feature>
<accession>A0ABU8I1I7</accession>